<evidence type="ECO:0000259" key="2">
    <source>
        <dbReference type="Pfam" id="PF01266"/>
    </source>
</evidence>
<dbReference type="Gene3D" id="3.30.9.10">
    <property type="entry name" value="D-Amino Acid Oxidase, subunit A, domain 2"/>
    <property type="match status" value="1"/>
</dbReference>
<name>A0A9X3ZFC5_9HYPH</name>
<evidence type="ECO:0000256" key="1">
    <source>
        <dbReference type="ARBA" id="ARBA00023002"/>
    </source>
</evidence>
<keyword evidence="1" id="KW-0560">Oxidoreductase</keyword>
<proteinExistence type="predicted"/>
<sequence length="359" mass="37903">MSSANKKIVIIGAGIIGASIAYHLARRGATVTVIDRGNAAGGATGQSFSWLNASSTRNKAYIRLRQRALEEYRRLQDEFAGALPLKWNGTLIWRGDAASVNKRVSEQTEAGLDIRIVEREEIARLEPNLQTVPELAAFAPGEGVIEPVEATQLLLKHAAAAGAGIRMPAKVEALIERSGRLAGVRLADEILEADAVVMAAGAASAELCAPFGIPVPVEASPAVLAQFSAPSALINSVIVSPQFEIRQVSQNTIAAAAEYAGNLDENGPLAVADTVLAKIRENIAGSDAIQFRSVGVGWRPIPQDGLPIIGFSQQVAGLYLAVTHSGMTLAPAIGRFAEYELLEAGEEPLLDICRPSRFA</sequence>
<feature type="domain" description="FAD dependent oxidoreductase" evidence="2">
    <location>
        <begin position="7"/>
        <end position="336"/>
    </location>
</feature>
<dbReference type="GO" id="GO:0016491">
    <property type="term" value="F:oxidoreductase activity"/>
    <property type="evidence" value="ECO:0007669"/>
    <property type="project" value="UniProtKB-KW"/>
</dbReference>
<dbReference type="InterPro" id="IPR036188">
    <property type="entry name" value="FAD/NAD-bd_sf"/>
</dbReference>
<evidence type="ECO:0000313" key="4">
    <source>
        <dbReference type="Proteomes" id="UP001151234"/>
    </source>
</evidence>
<dbReference type="Gene3D" id="3.50.50.60">
    <property type="entry name" value="FAD/NAD(P)-binding domain"/>
    <property type="match status" value="1"/>
</dbReference>
<organism evidence="3 4">
    <name type="scientific">Hoeflea prorocentri</name>
    <dbReference type="NCBI Taxonomy" id="1922333"/>
    <lineage>
        <taxon>Bacteria</taxon>
        <taxon>Pseudomonadati</taxon>
        <taxon>Pseudomonadota</taxon>
        <taxon>Alphaproteobacteria</taxon>
        <taxon>Hyphomicrobiales</taxon>
        <taxon>Rhizobiaceae</taxon>
        <taxon>Hoeflea</taxon>
    </lineage>
</organism>
<comment type="caution">
    <text evidence="3">The sequence shown here is derived from an EMBL/GenBank/DDBJ whole genome shotgun (WGS) entry which is preliminary data.</text>
</comment>
<gene>
    <name evidence="3" type="ORF">OQ273_01820</name>
</gene>
<dbReference type="Proteomes" id="UP001151234">
    <property type="component" value="Unassembled WGS sequence"/>
</dbReference>
<dbReference type="PANTHER" id="PTHR13847:SF289">
    <property type="entry name" value="GLYCINE OXIDASE"/>
    <property type="match status" value="1"/>
</dbReference>
<dbReference type="EMBL" id="JAPJZI010000001">
    <property type="protein sequence ID" value="MDA5397297.1"/>
    <property type="molecule type" value="Genomic_DNA"/>
</dbReference>
<evidence type="ECO:0000313" key="3">
    <source>
        <dbReference type="EMBL" id="MDA5397297.1"/>
    </source>
</evidence>
<dbReference type="InterPro" id="IPR006076">
    <property type="entry name" value="FAD-dep_OxRdtase"/>
</dbReference>
<accession>A0A9X3ZFC5</accession>
<dbReference type="RefSeq" id="WP_267988763.1">
    <property type="nucleotide sequence ID" value="NZ_JAPJZI010000001.1"/>
</dbReference>
<dbReference type="SUPFAM" id="SSF51905">
    <property type="entry name" value="FAD/NAD(P)-binding domain"/>
    <property type="match status" value="1"/>
</dbReference>
<reference evidence="3" key="1">
    <citation type="submission" date="2022-11" db="EMBL/GenBank/DDBJ databases">
        <title>Draft genome sequence of Hoeflea poritis E7-10 and Hoeflea prorocentri PM5-8, separated from scleractinian coral Porites lutea and marine dinoflagellate.</title>
        <authorList>
            <person name="Zhang G."/>
            <person name="Wei Q."/>
            <person name="Cai L."/>
        </authorList>
    </citation>
    <scope>NUCLEOTIDE SEQUENCE</scope>
    <source>
        <strain evidence="3">PM5-8</strain>
    </source>
</reference>
<protein>
    <submittedName>
        <fullName evidence="3">FAD-dependent oxidoreductase</fullName>
    </submittedName>
</protein>
<keyword evidence="4" id="KW-1185">Reference proteome</keyword>
<dbReference type="AlphaFoldDB" id="A0A9X3ZFC5"/>
<dbReference type="PANTHER" id="PTHR13847">
    <property type="entry name" value="SARCOSINE DEHYDROGENASE-RELATED"/>
    <property type="match status" value="1"/>
</dbReference>
<dbReference type="Pfam" id="PF01266">
    <property type="entry name" value="DAO"/>
    <property type="match status" value="1"/>
</dbReference>
<dbReference type="GO" id="GO:0005737">
    <property type="term" value="C:cytoplasm"/>
    <property type="evidence" value="ECO:0007669"/>
    <property type="project" value="TreeGrafter"/>
</dbReference>